<feature type="domain" description="AMIN-like" evidence="3">
    <location>
        <begin position="89"/>
        <end position="225"/>
    </location>
</feature>
<evidence type="ECO:0000256" key="1">
    <source>
        <dbReference type="SAM" id="MobiDB-lite"/>
    </source>
</evidence>
<name>A0ABP7HLX4_9PSEU</name>
<organism evidence="4 5">
    <name type="scientific">Amycolatopsis tucumanensis</name>
    <dbReference type="NCBI Taxonomy" id="401106"/>
    <lineage>
        <taxon>Bacteria</taxon>
        <taxon>Bacillati</taxon>
        <taxon>Actinomycetota</taxon>
        <taxon>Actinomycetes</taxon>
        <taxon>Pseudonocardiales</taxon>
        <taxon>Pseudonocardiaceae</taxon>
        <taxon>Amycolatopsis</taxon>
    </lineage>
</organism>
<dbReference type="PROSITE" id="PS51257">
    <property type="entry name" value="PROKAR_LIPOPROTEIN"/>
    <property type="match status" value="1"/>
</dbReference>
<dbReference type="Pfam" id="PF24837">
    <property type="entry name" value="AMIN-like"/>
    <property type="match status" value="1"/>
</dbReference>
<feature type="compositionally biased region" description="Low complexity" evidence="1">
    <location>
        <begin position="32"/>
        <end position="41"/>
    </location>
</feature>
<feature type="chain" id="PRO_5047516038" description="AMIN-like domain-containing protein" evidence="2">
    <location>
        <begin position="23"/>
        <end position="225"/>
    </location>
</feature>
<evidence type="ECO:0000313" key="5">
    <source>
        <dbReference type="Proteomes" id="UP001501624"/>
    </source>
</evidence>
<feature type="region of interest" description="Disordered" evidence="1">
    <location>
        <begin position="23"/>
        <end position="75"/>
    </location>
</feature>
<dbReference type="Proteomes" id="UP001501624">
    <property type="component" value="Unassembled WGS sequence"/>
</dbReference>
<accession>A0ABP7HLX4</accession>
<evidence type="ECO:0000313" key="4">
    <source>
        <dbReference type="EMBL" id="GAA3795339.1"/>
    </source>
</evidence>
<feature type="compositionally biased region" description="Pro residues" evidence="1">
    <location>
        <begin position="42"/>
        <end position="51"/>
    </location>
</feature>
<sequence length="225" mass="23053">MRTLLITVAAAVALALTTGCGADPPPAPRPGAPASSSVPAPVTGPQPPGPGPMGRGPMRTAPPGPGGCGITAGWTTGPQEAGAMAPEALYLVRAGRHGCFDRLVFDVNGPEEAGYALRYTDVVTADGSGEPVPVAGGAALEIVVRAPALGYDSSGHAPGRLLAAVGDRLYTTDQLRDWAALREVRFAGSFEGQSAFAAGVRERLPFRVFTVLDDSYRRVVVDVAH</sequence>
<keyword evidence="5" id="KW-1185">Reference proteome</keyword>
<evidence type="ECO:0000259" key="3">
    <source>
        <dbReference type="Pfam" id="PF24837"/>
    </source>
</evidence>
<proteinExistence type="predicted"/>
<comment type="caution">
    <text evidence="4">The sequence shown here is derived from an EMBL/GenBank/DDBJ whole genome shotgun (WGS) entry which is preliminary data.</text>
</comment>
<feature type="signal peptide" evidence="2">
    <location>
        <begin position="1"/>
        <end position="22"/>
    </location>
</feature>
<dbReference type="EMBL" id="BAABCM010000001">
    <property type="protein sequence ID" value="GAA3795339.1"/>
    <property type="molecule type" value="Genomic_DNA"/>
</dbReference>
<evidence type="ECO:0000256" key="2">
    <source>
        <dbReference type="SAM" id="SignalP"/>
    </source>
</evidence>
<gene>
    <name evidence="4" type="ORF">GCM10022380_10420</name>
</gene>
<protein>
    <recommendedName>
        <fullName evidence="3">AMIN-like domain-containing protein</fullName>
    </recommendedName>
</protein>
<dbReference type="RefSeq" id="WP_237334590.1">
    <property type="nucleotide sequence ID" value="NZ_BAABCM010000001.1"/>
</dbReference>
<dbReference type="InterPro" id="IPR056303">
    <property type="entry name" value="AMIN-like"/>
</dbReference>
<reference evidence="5" key="1">
    <citation type="journal article" date="2019" name="Int. J. Syst. Evol. Microbiol.">
        <title>The Global Catalogue of Microorganisms (GCM) 10K type strain sequencing project: providing services to taxonomists for standard genome sequencing and annotation.</title>
        <authorList>
            <consortium name="The Broad Institute Genomics Platform"/>
            <consortium name="The Broad Institute Genome Sequencing Center for Infectious Disease"/>
            <person name="Wu L."/>
            <person name="Ma J."/>
        </authorList>
    </citation>
    <scope>NUCLEOTIDE SEQUENCE [LARGE SCALE GENOMIC DNA]</scope>
    <source>
        <strain evidence="5">JCM 17017</strain>
    </source>
</reference>
<keyword evidence="2" id="KW-0732">Signal</keyword>